<dbReference type="InterPro" id="IPR040079">
    <property type="entry name" value="Glutathione_S-Trfase"/>
</dbReference>
<dbReference type="PANTHER" id="PTHR11571:SF224">
    <property type="entry name" value="HEMATOPOIETIC PROSTAGLANDIN D SYNTHASE"/>
    <property type="match status" value="1"/>
</dbReference>
<dbReference type="PROSITE" id="PS50262">
    <property type="entry name" value="G_PROTEIN_RECEP_F1_2"/>
    <property type="match status" value="1"/>
</dbReference>
<comment type="catalytic activity">
    <reaction evidence="8">
        <text>RX + glutathione = an S-substituted glutathione + a halide anion + H(+)</text>
        <dbReference type="Rhea" id="RHEA:16437"/>
        <dbReference type="ChEBI" id="CHEBI:15378"/>
        <dbReference type="ChEBI" id="CHEBI:16042"/>
        <dbReference type="ChEBI" id="CHEBI:17792"/>
        <dbReference type="ChEBI" id="CHEBI:57925"/>
        <dbReference type="ChEBI" id="CHEBI:90779"/>
        <dbReference type="EC" id="2.5.1.18"/>
    </reaction>
</comment>
<dbReference type="InterPro" id="IPR019426">
    <property type="entry name" value="7TM_GPCR_serpentine_rcpt_Srv"/>
</dbReference>
<dbReference type="GO" id="GO:0004364">
    <property type="term" value="F:glutathione transferase activity"/>
    <property type="evidence" value="ECO:0000318"/>
    <property type="project" value="GO_Central"/>
</dbReference>
<dbReference type="GO" id="GO:0006749">
    <property type="term" value="P:glutathione metabolic process"/>
    <property type="evidence" value="ECO:0000318"/>
    <property type="project" value="GO_Central"/>
</dbReference>
<accession>A0A2A6B6E7</accession>
<evidence type="ECO:0000256" key="6">
    <source>
        <dbReference type="ARBA" id="ARBA00023136"/>
    </source>
</evidence>
<dbReference type="SFLD" id="SFLDG00363">
    <property type="entry name" value="AMPS_(cytGST):_Alpha-__Mu-__Pi"/>
    <property type="match status" value="1"/>
</dbReference>
<dbReference type="FunFam" id="3.40.30.10:FF:000189">
    <property type="entry name" value="Glutathione S-Transferase"/>
    <property type="match status" value="1"/>
</dbReference>
<dbReference type="PROSITE" id="PS50405">
    <property type="entry name" value="GST_CTER"/>
    <property type="match status" value="1"/>
</dbReference>
<keyword evidence="3" id="KW-0808">Transferase</keyword>
<dbReference type="CDD" id="cd03192">
    <property type="entry name" value="GST_C_Sigma_like"/>
    <property type="match status" value="1"/>
</dbReference>
<evidence type="ECO:0000256" key="7">
    <source>
        <dbReference type="ARBA" id="ARBA00038317"/>
    </source>
</evidence>
<reference evidence="10" key="1">
    <citation type="journal article" date="2008" name="Nat. Genet.">
        <title>The Pristionchus pacificus genome provides a unique perspective on nematode lifestyle and parasitism.</title>
        <authorList>
            <person name="Dieterich C."/>
            <person name="Clifton S.W."/>
            <person name="Schuster L.N."/>
            <person name="Chinwalla A."/>
            <person name="Delehaunty K."/>
            <person name="Dinkelacker I."/>
            <person name="Fulton L."/>
            <person name="Fulton R."/>
            <person name="Godfrey J."/>
            <person name="Minx P."/>
            <person name="Mitreva M."/>
            <person name="Roeseler W."/>
            <person name="Tian H."/>
            <person name="Witte H."/>
            <person name="Yang S.P."/>
            <person name="Wilson R.K."/>
            <person name="Sommer R.J."/>
        </authorList>
    </citation>
    <scope>NUCLEOTIDE SEQUENCE [LARGE SCALE GENOMIC DNA]</scope>
    <source>
        <strain evidence="10">PS312</strain>
    </source>
</reference>
<name>A0A2A6B6E7_PRIPA</name>
<dbReference type="PROSITE" id="PS50404">
    <property type="entry name" value="GST_NTER"/>
    <property type="match status" value="1"/>
</dbReference>
<dbReference type="SUPFAM" id="SSF81321">
    <property type="entry name" value="Family A G protein-coupled receptor-like"/>
    <property type="match status" value="1"/>
</dbReference>
<dbReference type="InterPro" id="IPR004045">
    <property type="entry name" value="Glutathione_S-Trfase_N"/>
</dbReference>
<dbReference type="FunFam" id="1.20.1050.10:FF:000044">
    <property type="entry name" value="Glutathione S-transferase"/>
    <property type="match status" value="1"/>
</dbReference>
<dbReference type="InterPro" id="IPR004046">
    <property type="entry name" value="GST_C"/>
</dbReference>
<dbReference type="Pfam" id="PF02798">
    <property type="entry name" value="GST_N"/>
    <property type="match status" value="1"/>
</dbReference>
<comment type="similarity">
    <text evidence="7">Belongs to the GST superfamily. Sigma family.</text>
</comment>
<dbReference type="InterPro" id="IPR010987">
    <property type="entry name" value="Glutathione-S-Trfase_C-like"/>
</dbReference>
<evidence type="ECO:0000256" key="1">
    <source>
        <dbReference type="ARBA" id="ARBA00004370"/>
    </source>
</evidence>
<dbReference type="GO" id="GO:0016020">
    <property type="term" value="C:membrane"/>
    <property type="evidence" value="ECO:0007669"/>
    <property type="project" value="UniProtKB-SubCell"/>
</dbReference>
<dbReference type="Pfam" id="PF10323">
    <property type="entry name" value="7TM_GPCR_Srv"/>
    <property type="match status" value="1"/>
</dbReference>
<dbReference type="Pfam" id="PF14497">
    <property type="entry name" value="GST_C_3"/>
    <property type="match status" value="1"/>
</dbReference>
<dbReference type="InterPro" id="IPR036282">
    <property type="entry name" value="Glutathione-S-Trfase_C_sf"/>
</dbReference>
<dbReference type="EC" id="2.5.1.18" evidence="2"/>
<dbReference type="InterPro" id="IPR036249">
    <property type="entry name" value="Thioredoxin-like_sf"/>
</dbReference>
<dbReference type="SUPFAM" id="SSF47616">
    <property type="entry name" value="GST C-terminal domain-like"/>
    <property type="match status" value="1"/>
</dbReference>
<keyword evidence="10" id="KW-1185">Reference proteome</keyword>
<dbReference type="CDD" id="cd00637">
    <property type="entry name" value="7tm_classA_rhodopsin-like"/>
    <property type="match status" value="1"/>
</dbReference>
<evidence type="ECO:0000256" key="3">
    <source>
        <dbReference type="ARBA" id="ARBA00022679"/>
    </source>
</evidence>
<comment type="subcellular location">
    <subcellularLocation>
        <location evidence="1">Membrane</location>
    </subcellularLocation>
</comment>
<dbReference type="Gene3D" id="3.40.30.10">
    <property type="entry name" value="Glutaredoxin"/>
    <property type="match status" value="1"/>
</dbReference>
<evidence type="ECO:0000313" key="9">
    <source>
        <dbReference type="EnsemblMetazoa" id="PPA35589.1"/>
    </source>
</evidence>
<organism evidence="9 10">
    <name type="scientific">Pristionchus pacificus</name>
    <name type="common">Parasitic nematode worm</name>
    <dbReference type="NCBI Taxonomy" id="54126"/>
    <lineage>
        <taxon>Eukaryota</taxon>
        <taxon>Metazoa</taxon>
        <taxon>Ecdysozoa</taxon>
        <taxon>Nematoda</taxon>
        <taxon>Chromadorea</taxon>
        <taxon>Rhabditida</taxon>
        <taxon>Rhabditina</taxon>
        <taxon>Diplogasteromorpha</taxon>
        <taxon>Diplogasteroidea</taxon>
        <taxon>Neodiplogasteridae</taxon>
        <taxon>Pristionchus</taxon>
    </lineage>
</organism>
<evidence type="ECO:0000256" key="2">
    <source>
        <dbReference type="ARBA" id="ARBA00012452"/>
    </source>
</evidence>
<dbReference type="InterPro" id="IPR017452">
    <property type="entry name" value="GPCR_Rhodpsn_7TM"/>
</dbReference>
<dbReference type="Proteomes" id="UP000005239">
    <property type="component" value="Unassembled WGS sequence"/>
</dbReference>
<dbReference type="AlphaFoldDB" id="A0A2A6B6E7"/>
<evidence type="ECO:0000256" key="4">
    <source>
        <dbReference type="ARBA" id="ARBA00022692"/>
    </source>
</evidence>
<evidence type="ECO:0000256" key="5">
    <source>
        <dbReference type="ARBA" id="ARBA00022989"/>
    </source>
</evidence>
<dbReference type="EnsemblMetazoa" id="PPA35589.1">
    <property type="protein sequence ID" value="PPA35589.1"/>
    <property type="gene ID" value="WBGene00273958"/>
</dbReference>
<accession>A0A8R1UPQ3</accession>
<keyword evidence="6" id="KW-0472">Membrane</keyword>
<dbReference type="SFLD" id="SFLDG01205">
    <property type="entry name" value="AMPS.1"/>
    <property type="match status" value="1"/>
</dbReference>
<dbReference type="Gene3D" id="1.20.1070.10">
    <property type="entry name" value="Rhodopsin 7-helix transmembrane proteins"/>
    <property type="match status" value="1"/>
</dbReference>
<dbReference type="CDD" id="cd03039">
    <property type="entry name" value="GST_N_Sigma_like"/>
    <property type="match status" value="1"/>
</dbReference>
<reference evidence="9" key="2">
    <citation type="submission" date="2022-06" db="UniProtKB">
        <authorList>
            <consortium name="EnsemblMetazoa"/>
        </authorList>
    </citation>
    <scope>IDENTIFICATION</scope>
    <source>
        <strain evidence="9">PS312</strain>
    </source>
</reference>
<dbReference type="SUPFAM" id="SSF52833">
    <property type="entry name" value="Thioredoxin-like"/>
    <property type="match status" value="1"/>
</dbReference>
<dbReference type="Gene3D" id="1.20.1050.10">
    <property type="match status" value="1"/>
</dbReference>
<evidence type="ECO:0000256" key="8">
    <source>
        <dbReference type="ARBA" id="ARBA00047960"/>
    </source>
</evidence>
<dbReference type="PANTHER" id="PTHR11571">
    <property type="entry name" value="GLUTATHIONE S-TRANSFERASE"/>
    <property type="match status" value="1"/>
</dbReference>
<dbReference type="SFLD" id="SFLDS00019">
    <property type="entry name" value="Glutathione_Transferase_(cytos"/>
    <property type="match status" value="1"/>
</dbReference>
<gene>
    <name evidence="9" type="primary">WBGene00273958</name>
</gene>
<keyword evidence="4" id="KW-0812">Transmembrane</keyword>
<evidence type="ECO:0000313" key="10">
    <source>
        <dbReference type="Proteomes" id="UP000005239"/>
    </source>
</evidence>
<keyword evidence="5" id="KW-1133">Transmembrane helix</keyword>
<sequence>MSQEFYPYLMITADIILVTTLPLLLRLLTILLSRNKQFIGLESDFYRCLTHILTVDFVSALISILIVEPATYGIFRDFYENNSGWLSKIVIFHSSILSTLSVYFHSIIAFNRLTAILFTLNYQKIWTPRRMRYLHFTGWFLSIFLSLPLIWPIRGSCAIVKSPFGVRGLSFVLISSEANISYQAPPVVIAAFIEILILISYCIMVANVSKYKEIAKAVIRTTAASVFMCTSGWFLIIFVAAASYYGHAYNGDLFSLEVYYALFKIGYAVNGSITSWVTLIIFRDALSKMSQRSKINFRFDLEFSRVSIVLAYLKLIRAIQDQPDQQLKVVKDDWTCPLYLFQSHAISISSNKRGSDAFHLSILSYSPIFSFSLPNFSLQSPLCSLYLVPSILYLLFSSLPHLLYKPTTLFLPPPSFISSMPSYKLSYFPGRGLGEVSRQMFHLSGTPFEDHRVTMEDWPKYKDTTPFGQMPVLFVDGKPLPQSFAIARYLANLFGFAGKTPFEAAWVDALADQYKDYLNEIRGFLVVAYGFADGDKEKLKKEMAEPAIHKFYSILEKRAKDNGSNGHFVGNSLTWIDLIISDHIGVLEGHIPNAISAFPLVNEIRKKTTSNPKLKEWIDKRPVTPF</sequence>
<protein>
    <recommendedName>
        <fullName evidence="2">glutathione transferase</fullName>
        <ecNumber evidence="2">2.5.1.18</ecNumber>
    </recommendedName>
</protein>
<proteinExistence type="inferred from homology"/>
<dbReference type="InterPro" id="IPR050213">
    <property type="entry name" value="GST_superfamily"/>
</dbReference>